<dbReference type="RefSeq" id="WP_317082672.1">
    <property type="nucleotide sequence ID" value="NZ_CP136594.1"/>
</dbReference>
<dbReference type="Proteomes" id="UP001302429">
    <property type="component" value="Chromosome"/>
</dbReference>
<reference evidence="1 2" key="1">
    <citation type="submission" date="2023-10" db="EMBL/GenBank/DDBJ databases">
        <title>Complete genome sequence of a Sphingomonadaceae bacterium.</title>
        <authorList>
            <person name="Yan C."/>
        </authorList>
    </citation>
    <scope>NUCLEOTIDE SEQUENCE [LARGE SCALE GENOMIC DNA]</scope>
    <source>
        <strain evidence="1 2">SCSIO 66989</strain>
    </source>
</reference>
<organism evidence="1 2">
    <name type="scientific">Alterisphingorhabdus coralli</name>
    <dbReference type="NCBI Taxonomy" id="3071408"/>
    <lineage>
        <taxon>Bacteria</taxon>
        <taxon>Pseudomonadati</taxon>
        <taxon>Pseudomonadota</taxon>
        <taxon>Alphaproteobacteria</taxon>
        <taxon>Sphingomonadales</taxon>
        <taxon>Sphingomonadaceae</taxon>
        <taxon>Alterisphingorhabdus (ex Yan et al. 2024)</taxon>
    </lineage>
</organism>
<name>A0AA97F732_9SPHN</name>
<evidence type="ECO:0000313" key="2">
    <source>
        <dbReference type="Proteomes" id="UP001302429"/>
    </source>
</evidence>
<evidence type="ECO:0000313" key="1">
    <source>
        <dbReference type="EMBL" id="WOE75614.1"/>
    </source>
</evidence>
<dbReference type="Pfam" id="PF19459">
    <property type="entry name" value="DUF5996"/>
    <property type="match status" value="1"/>
</dbReference>
<keyword evidence="2" id="KW-1185">Reference proteome</keyword>
<gene>
    <name evidence="1" type="ORF">RB602_02560</name>
</gene>
<dbReference type="KEGG" id="acoa:RB602_02560"/>
<dbReference type="AlphaFoldDB" id="A0AA97F732"/>
<accession>A0AA97F732</accession>
<sequence length="310" mass="34101">MQHWPDIPYQLWKPTGESLHMWLQIVGKFRLALTPWVNHSWHATFYVTSRGLTTSLIPGPNASYIVDFDFFDHRLVIRSTSGDIEALALHPQSVADFHAHFVAALDAIGAPSDFHGSPNELPEAIPFAEQKALGSYEPEAAHKYWQALLAIDRVFQQFRTGFLGKVSPVHLFWGSMDLAVTRFSGREAPAHPGGIPNLPDSVTREAYSHEVSSAGFWAGGGGLDYPAFYSYAYPTPEGFKDTITGDGPAFFDEALGEYVLPYDAVRTAADPEGTLLDFLEQTYIAAAETGGWDRAALECEPGLAGQPREI</sequence>
<dbReference type="EMBL" id="CP136594">
    <property type="protein sequence ID" value="WOE75614.1"/>
    <property type="molecule type" value="Genomic_DNA"/>
</dbReference>
<proteinExistence type="predicted"/>
<protein>
    <submittedName>
        <fullName evidence="1">DUF5996 family protein</fullName>
    </submittedName>
</protein>
<dbReference type="InterPro" id="IPR046038">
    <property type="entry name" value="DUF5996"/>
</dbReference>